<reference evidence="4 5" key="1">
    <citation type="submission" date="2016-10" db="EMBL/GenBank/DDBJ databases">
        <authorList>
            <person name="de Groot N.N."/>
        </authorList>
    </citation>
    <scope>NUCLEOTIDE SEQUENCE [LARGE SCALE GENOMIC DNA]</scope>
    <source>
        <strain evidence="4 5">CGMCC 1.6114</strain>
    </source>
</reference>
<organism evidence="4 5">
    <name type="scientific">Zhouia amylolytica</name>
    <dbReference type="NCBI Taxonomy" id="376730"/>
    <lineage>
        <taxon>Bacteria</taxon>
        <taxon>Pseudomonadati</taxon>
        <taxon>Bacteroidota</taxon>
        <taxon>Flavobacteriia</taxon>
        <taxon>Flavobacteriales</taxon>
        <taxon>Flavobacteriaceae</taxon>
        <taxon>Zhouia</taxon>
    </lineage>
</organism>
<dbReference type="EMBL" id="FPAG01000002">
    <property type="protein sequence ID" value="SFS56508.1"/>
    <property type="molecule type" value="Genomic_DNA"/>
</dbReference>
<name>A0A1I6QW85_9FLAO</name>
<dbReference type="PANTHER" id="PTHR43877">
    <property type="entry name" value="AMINOALKYLPHOSPHONATE N-ACETYLTRANSFERASE-RELATED-RELATED"/>
    <property type="match status" value="1"/>
</dbReference>
<dbReference type="GO" id="GO:0016747">
    <property type="term" value="F:acyltransferase activity, transferring groups other than amino-acyl groups"/>
    <property type="evidence" value="ECO:0007669"/>
    <property type="project" value="InterPro"/>
</dbReference>
<dbReference type="CDD" id="cd04301">
    <property type="entry name" value="NAT_SF"/>
    <property type="match status" value="1"/>
</dbReference>
<keyword evidence="2" id="KW-0012">Acyltransferase</keyword>
<proteinExistence type="predicted"/>
<dbReference type="RefSeq" id="WP_074977233.1">
    <property type="nucleotide sequence ID" value="NZ_FPAG01000002.1"/>
</dbReference>
<dbReference type="PROSITE" id="PS51186">
    <property type="entry name" value="GNAT"/>
    <property type="match status" value="1"/>
</dbReference>
<dbReference type="SUPFAM" id="SSF55729">
    <property type="entry name" value="Acyl-CoA N-acyltransferases (Nat)"/>
    <property type="match status" value="1"/>
</dbReference>
<evidence type="ECO:0000259" key="3">
    <source>
        <dbReference type="PROSITE" id="PS51186"/>
    </source>
</evidence>
<feature type="domain" description="N-acetyltransferase" evidence="3">
    <location>
        <begin position="3"/>
        <end position="149"/>
    </location>
</feature>
<dbReference type="AlphaFoldDB" id="A0A1I6QW85"/>
<evidence type="ECO:0000256" key="2">
    <source>
        <dbReference type="ARBA" id="ARBA00023315"/>
    </source>
</evidence>
<dbReference type="Gene3D" id="3.40.630.30">
    <property type="match status" value="1"/>
</dbReference>
<dbReference type="Pfam" id="PF00583">
    <property type="entry name" value="Acetyltransf_1"/>
    <property type="match status" value="1"/>
</dbReference>
<evidence type="ECO:0000313" key="4">
    <source>
        <dbReference type="EMBL" id="SFS56508.1"/>
    </source>
</evidence>
<sequence>MITLLRTDSSHVDFLRLIDALDQYLAIQDGDEHEFYDQFNKPDAIKHVVIAYEKGFAIGCGALKKLDPHTMEVKRMYTKPDYRGRKIATHILLELEAWARELSIERCILETGRRQPEAIALYHKSGYQIIQNYGPYKNVKNSICFEKVF</sequence>
<dbReference type="InterPro" id="IPR000182">
    <property type="entry name" value="GNAT_dom"/>
</dbReference>
<gene>
    <name evidence="4" type="ORF">SAMN04487906_0913</name>
</gene>
<accession>A0A1I6QW85</accession>
<protein>
    <submittedName>
        <fullName evidence="4">N-acetylglutamate synthase, GNAT family</fullName>
    </submittedName>
</protein>
<dbReference type="PANTHER" id="PTHR43877:SF2">
    <property type="entry name" value="AMINOALKYLPHOSPHONATE N-ACETYLTRANSFERASE-RELATED"/>
    <property type="match status" value="1"/>
</dbReference>
<evidence type="ECO:0000313" key="5">
    <source>
        <dbReference type="Proteomes" id="UP000183209"/>
    </source>
</evidence>
<dbReference type="Proteomes" id="UP000183209">
    <property type="component" value="Unassembled WGS sequence"/>
</dbReference>
<evidence type="ECO:0000256" key="1">
    <source>
        <dbReference type="ARBA" id="ARBA00022679"/>
    </source>
</evidence>
<dbReference type="InterPro" id="IPR050832">
    <property type="entry name" value="Bact_Acetyltransf"/>
</dbReference>
<dbReference type="InterPro" id="IPR016181">
    <property type="entry name" value="Acyl_CoA_acyltransferase"/>
</dbReference>
<dbReference type="OrthoDB" id="9803233at2"/>
<keyword evidence="1" id="KW-0808">Transferase</keyword>